<dbReference type="SUPFAM" id="SSF51206">
    <property type="entry name" value="cAMP-binding domain-like"/>
    <property type="match status" value="1"/>
</dbReference>
<sequence length="263" mass="29532">MAGRDVRFHLQGGAEAAMTWAPDHPLDMLIRKLESIAHLSAEERRAIAGLPTLVRLLKAGQDIVRDDDRPSQCCLVLEGWACRYKLISQGKRQIFSFHVPGDIPDLQSLNLKAMDHSLCALTSTKVAFIPHHSVLALTARHPRIAAIFWRDTLVEAAIFREWMVGMGRRTASQAIAHQICELYLKLKAVGLAENHLYRLPVTQSDIADALGLTNVHVNRVLRELRTKGLVTIVGGTLRIHDWRELTGFCEFDPTYLHLERQAA</sequence>
<dbReference type="Gene3D" id="1.10.10.10">
    <property type="entry name" value="Winged helix-like DNA-binding domain superfamily/Winged helix DNA-binding domain"/>
    <property type="match status" value="1"/>
</dbReference>
<reference evidence="5" key="1">
    <citation type="journal article" date="2021" name="Front. Microbiol.">
        <title>Comprehensive Comparative Genomics and Phenotyping of Methylobacterium Species.</title>
        <authorList>
            <person name="Alessa O."/>
            <person name="Ogura Y."/>
            <person name="Fujitani Y."/>
            <person name="Takami H."/>
            <person name="Hayashi T."/>
            <person name="Sahin N."/>
            <person name="Tani A."/>
        </authorList>
    </citation>
    <scope>NUCLEOTIDE SEQUENCE</scope>
    <source>
        <strain evidence="5">KCTC 52305</strain>
    </source>
</reference>
<dbReference type="Proteomes" id="UP001055167">
    <property type="component" value="Unassembled WGS sequence"/>
</dbReference>
<gene>
    <name evidence="5" type="ORF">OPKNFCMD_4026</name>
</gene>
<dbReference type="InterPro" id="IPR018490">
    <property type="entry name" value="cNMP-bd_dom_sf"/>
</dbReference>
<dbReference type="PROSITE" id="PS51063">
    <property type="entry name" value="HTH_CRP_2"/>
    <property type="match status" value="1"/>
</dbReference>
<dbReference type="EMBL" id="BPQH01000012">
    <property type="protein sequence ID" value="GJD51273.1"/>
    <property type="molecule type" value="Genomic_DNA"/>
</dbReference>
<keyword evidence="6" id="KW-1185">Reference proteome</keyword>
<keyword evidence="3" id="KW-0804">Transcription</keyword>
<evidence type="ECO:0000256" key="2">
    <source>
        <dbReference type="ARBA" id="ARBA00023125"/>
    </source>
</evidence>
<dbReference type="SUPFAM" id="SSF46785">
    <property type="entry name" value="Winged helix' DNA-binding domain"/>
    <property type="match status" value="1"/>
</dbReference>
<dbReference type="InterPro" id="IPR036388">
    <property type="entry name" value="WH-like_DNA-bd_sf"/>
</dbReference>
<proteinExistence type="predicted"/>
<reference evidence="5" key="2">
    <citation type="submission" date="2021-08" db="EMBL/GenBank/DDBJ databases">
        <authorList>
            <person name="Tani A."/>
            <person name="Ola A."/>
            <person name="Ogura Y."/>
            <person name="Katsura K."/>
            <person name="Hayashi T."/>
        </authorList>
    </citation>
    <scope>NUCLEOTIDE SEQUENCE</scope>
    <source>
        <strain evidence="5">KCTC 52305</strain>
    </source>
</reference>
<dbReference type="CDD" id="cd00038">
    <property type="entry name" value="CAP_ED"/>
    <property type="match status" value="1"/>
</dbReference>
<evidence type="ECO:0000259" key="4">
    <source>
        <dbReference type="PROSITE" id="PS51063"/>
    </source>
</evidence>
<dbReference type="Pfam" id="PF00027">
    <property type="entry name" value="cNMP_binding"/>
    <property type="match status" value="1"/>
</dbReference>
<feature type="domain" description="HTH crp-type" evidence="4">
    <location>
        <begin position="169"/>
        <end position="243"/>
    </location>
</feature>
<dbReference type="InterPro" id="IPR012318">
    <property type="entry name" value="HTH_CRP"/>
</dbReference>
<dbReference type="InterPro" id="IPR014710">
    <property type="entry name" value="RmlC-like_jellyroll"/>
</dbReference>
<name>A0ABQ4R133_9HYPH</name>
<organism evidence="5 6">
    <name type="scientific">Methylobacterium crusticola</name>
    <dbReference type="NCBI Taxonomy" id="1697972"/>
    <lineage>
        <taxon>Bacteria</taxon>
        <taxon>Pseudomonadati</taxon>
        <taxon>Pseudomonadota</taxon>
        <taxon>Alphaproteobacteria</taxon>
        <taxon>Hyphomicrobiales</taxon>
        <taxon>Methylobacteriaceae</taxon>
        <taxon>Methylobacterium</taxon>
    </lineage>
</organism>
<dbReference type="InterPro" id="IPR036390">
    <property type="entry name" value="WH_DNA-bd_sf"/>
</dbReference>
<dbReference type="Pfam" id="PF13545">
    <property type="entry name" value="HTH_Crp_2"/>
    <property type="match status" value="1"/>
</dbReference>
<evidence type="ECO:0000256" key="3">
    <source>
        <dbReference type="ARBA" id="ARBA00023163"/>
    </source>
</evidence>
<protein>
    <recommendedName>
        <fullName evidence="4">HTH crp-type domain-containing protein</fullName>
    </recommendedName>
</protein>
<dbReference type="SMART" id="SM00419">
    <property type="entry name" value="HTH_CRP"/>
    <property type="match status" value="1"/>
</dbReference>
<dbReference type="PRINTS" id="PR00034">
    <property type="entry name" value="HTHCRP"/>
</dbReference>
<evidence type="ECO:0000313" key="5">
    <source>
        <dbReference type="EMBL" id="GJD51273.1"/>
    </source>
</evidence>
<evidence type="ECO:0000313" key="6">
    <source>
        <dbReference type="Proteomes" id="UP001055167"/>
    </source>
</evidence>
<evidence type="ECO:0000256" key="1">
    <source>
        <dbReference type="ARBA" id="ARBA00023015"/>
    </source>
</evidence>
<comment type="caution">
    <text evidence="5">The sequence shown here is derived from an EMBL/GenBank/DDBJ whole genome shotgun (WGS) entry which is preliminary data.</text>
</comment>
<keyword evidence="2" id="KW-0238">DNA-binding</keyword>
<keyword evidence="1" id="KW-0805">Transcription regulation</keyword>
<dbReference type="InterPro" id="IPR000595">
    <property type="entry name" value="cNMP-bd_dom"/>
</dbReference>
<dbReference type="Gene3D" id="2.60.120.10">
    <property type="entry name" value="Jelly Rolls"/>
    <property type="match status" value="1"/>
</dbReference>
<accession>A0ABQ4R133</accession>